<proteinExistence type="predicted"/>
<keyword evidence="4" id="KW-1185">Reference proteome</keyword>
<accession>A0A225DHM9</accession>
<organism evidence="3 4">
    <name type="scientific">Fimbriiglobus ruber</name>
    <dbReference type="NCBI Taxonomy" id="1908690"/>
    <lineage>
        <taxon>Bacteria</taxon>
        <taxon>Pseudomonadati</taxon>
        <taxon>Planctomycetota</taxon>
        <taxon>Planctomycetia</taxon>
        <taxon>Gemmatales</taxon>
        <taxon>Gemmataceae</taxon>
        <taxon>Fimbriiglobus</taxon>
    </lineage>
</organism>
<name>A0A225DHM9_9BACT</name>
<evidence type="ECO:0000256" key="2">
    <source>
        <dbReference type="SAM" id="Phobius"/>
    </source>
</evidence>
<sequence length="135" mass="14194">MLWFDDFFRGTNPVATRVGVAVAGIGVALILGLEALTQIDLVAMYGPGSFLALVGWAAVVGASTCRMVAGWMDDKRTEREGRSGPRVDVAPVPTHDGPGTPDLSPADAAPDAGRRFQDRVIASIEKSAGTRSRGR</sequence>
<feature type="compositionally biased region" description="Basic and acidic residues" evidence="1">
    <location>
        <begin position="72"/>
        <end position="85"/>
    </location>
</feature>
<dbReference type="Proteomes" id="UP000214646">
    <property type="component" value="Unassembled WGS sequence"/>
</dbReference>
<evidence type="ECO:0000313" key="4">
    <source>
        <dbReference type="Proteomes" id="UP000214646"/>
    </source>
</evidence>
<dbReference type="AlphaFoldDB" id="A0A225DHM9"/>
<evidence type="ECO:0000313" key="3">
    <source>
        <dbReference type="EMBL" id="OWK40981.1"/>
    </source>
</evidence>
<protein>
    <submittedName>
        <fullName evidence="3">Uncharacterized protein</fullName>
    </submittedName>
</protein>
<feature type="transmembrane region" description="Helical" evidence="2">
    <location>
        <begin position="18"/>
        <end position="37"/>
    </location>
</feature>
<comment type="caution">
    <text evidence="3">The sequence shown here is derived from an EMBL/GenBank/DDBJ whole genome shotgun (WGS) entry which is preliminary data.</text>
</comment>
<feature type="region of interest" description="Disordered" evidence="1">
    <location>
        <begin position="72"/>
        <end position="111"/>
    </location>
</feature>
<dbReference type="RefSeq" id="WP_088255947.1">
    <property type="nucleotide sequence ID" value="NZ_NIDE01000007.1"/>
</dbReference>
<keyword evidence="2" id="KW-0812">Transmembrane</keyword>
<evidence type="ECO:0000256" key="1">
    <source>
        <dbReference type="SAM" id="MobiDB-lite"/>
    </source>
</evidence>
<feature type="transmembrane region" description="Helical" evidence="2">
    <location>
        <begin position="49"/>
        <end position="69"/>
    </location>
</feature>
<reference evidence="4" key="1">
    <citation type="submission" date="2017-06" db="EMBL/GenBank/DDBJ databases">
        <title>Genome analysis of Fimbriiglobus ruber SP5, the first member of the order Planctomycetales with confirmed chitinolytic capability.</title>
        <authorList>
            <person name="Ravin N.V."/>
            <person name="Rakitin A.L."/>
            <person name="Ivanova A.A."/>
            <person name="Beletsky A.V."/>
            <person name="Kulichevskaya I.S."/>
            <person name="Mardanov A.V."/>
            <person name="Dedysh S.N."/>
        </authorList>
    </citation>
    <scope>NUCLEOTIDE SEQUENCE [LARGE SCALE GENOMIC DNA]</scope>
    <source>
        <strain evidence="4">SP5</strain>
    </source>
</reference>
<gene>
    <name evidence="3" type="ORF">FRUB_04873</name>
</gene>
<keyword evidence="2" id="KW-0472">Membrane</keyword>
<keyword evidence="2" id="KW-1133">Transmembrane helix</keyword>
<dbReference type="EMBL" id="NIDE01000007">
    <property type="protein sequence ID" value="OWK40981.1"/>
    <property type="molecule type" value="Genomic_DNA"/>
</dbReference>